<feature type="transmembrane region" description="Helical" evidence="7">
    <location>
        <begin position="315"/>
        <end position="348"/>
    </location>
</feature>
<feature type="transmembrane region" description="Helical" evidence="7">
    <location>
        <begin position="271"/>
        <end position="294"/>
    </location>
</feature>
<reference evidence="9" key="1">
    <citation type="submission" date="2022-10" db="EMBL/GenBank/DDBJ databases">
        <title>Description of microaerobic benzene degrading bacteria.</title>
        <authorList>
            <person name="Bedics A."/>
            <person name="Tancsics A."/>
            <person name="Banerjee S."/>
        </authorList>
    </citation>
    <scope>NUCLEOTIDE SEQUENCE</scope>
    <source>
        <strain evidence="9">D2M1</strain>
    </source>
</reference>
<keyword evidence="10" id="KW-1185">Reference proteome</keyword>
<evidence type="ECO:0000259" key="8">
    <source>
        <dbReference type="Pfam" id="PF02687"/>
    </source>
</evidence>
<comment type="similarity">
    <text evidence="2">Belongs to the ABC-4 integral membrane protein family. LolC/E subfamily.</text>
</comment>
<feature type="transmembrane region" description="Helical" evidence="7">
    <location>
        <begin position="368"/>
        <end position="388"/>
    </location>
</feature>
<dbReference type="PANTHER" id="PTHR30489">
    <property type="entry name" value="LIPOPROTEIN-RELEASING SYSTEM TRANSMEMBRANE PROTEIN LOLE"/>
    <property type="match status" value="1"/>
</dbReference>
<name>A0ABT5RU92_9BURK</name>
<comment type="caution">
    <text evidence="9">The sequence shown here is derived from an EMBL/GenBank/DDBJ whole genome shotgun (WGS) entry which is preliminary data.</text>
</comment>
<evidence type="ECO:0000256" key="4">
    <source>
        <dbReference type="ARBA" id="ARBA00022692"/>
    </source>
</evidence>
<evidence type="ECO:0000256" key="1">
    <source>
        <dbReference type="ARBA" id="ARBA00004651"/>
    </source>
</evidence>
<feature type="transmembrane region" description="Helical" evidence="7">
    <location>
        <begin position="757"/>
        <end position="781"/>
    </location>
</feature>
<feature type="transmembrane region" description="Helical" evidence="7">
    <location>
        <begin position="491"/>
        <end position="515"/>
    </location>
</feature>
<feature type="transmembrane region" description="Helical" evidence="7">
    <location>
        <begin position="851"/>
        <end position="870"/>
    </location>
</feature>
<dbReference type="InterPro" id="IPR003838">
    <property type="entry name" value="ABC3_permease_C"/>
</dbReference>
<feature type="domain" description="ABC3 transporter permease C-terminal" evidence="8">
    <location>
        <begin position="761"/>
        <end position="876"/>
    </location>
</feature>
<feature type="transmembrane region" description="Helical" evidence="7">
    <location>
        <begin position="802"/>
        <end position="831"/>
    </location>
</feature>
<gene>
    <name evidence="9" type="ORF">OIN59_07325</name>
</gene>
<evidence type="ECO:0000256" key="3">
    <source>
        <dbReference type="ARBA" id="ARBA00022475"/>
    </source>
</evidence>
<sequence>MQAMLALLRTFSWQDLRHHPWRSAAAVAAVMLGVALAFAVHVINASALDEFSQAVRAVNGQPDLELRAMQGHLPEALYERLATDPQVARASPLLELSAVAQVGTTNANASPGRTPLRVLGADALLLPTTAPALMPRPWDGTDRFALFAPATVFLNTAALQALGLSPAAASPLPQLTLQVGLQQTLTVQVAGTVTAGGAPLAVMDIGAAQDLFGRAGALTRIDLQLQPGTDRIAWEATLRTQPDWPTNLVLAQPGDATQRISNLSRAYRVNLTVLALVALFTGAFLVFSVLALSVAQRGPQFALLAVLGATPRQRLALVLAESAALGLLGSVMGIALGTALAATALQLLGGDLGGGYFAGVRPALQWSAPAALVYGALGVAAALVGGWWPARAAQTLPPAQTLKGLGAAASQTDNGMIGIVLIATGAILTFAPPVFGIPLAAYLAIALLLVGGIALLPWGMARLLAWLQPLAARHVLPLLALERARRMRGSAAIAVGGVVTSLSLAVALTVMVASFRGSVTQWLDAVLPSPLYVRSAISAGSTGGTEAALLPAGFAEAVAQLPGLARVQALRASPLQLSPTLPALMLLSRPLGDDPAQRLPLVDEALPVPPGRTGVYISEAVVDLYGLRPGMEWPALSKAFSPQAQENKAPAAIFYIAGIWRDYARQTGAVVMDRAVWLRLTGDARTSDLALWPSEGTDLSALQQSIRALAAAQVGRQPSTGAGAATGDNEALVEFSSASAIRERSLRIFDRSFAVTYWLQAVAIGIGLFGVAASFSAQVLARRKEFGLLAHLGLTRRQILTVVASEGAAWTAVGAAAGVLLGLAVSVVLVHVVNPQSFHWTMNLNVPGGRLLGLCLAVIVSGTATAWLAGRAAAGKDAVMAVKEDW</sequence>
<protein>
    <submittedName>
        <fullName evidence="9">ABC transporter permease</fullName>
    </submittedName>
</protein>
<dbReference type="RefSeq" id="WP_274108713.1">
    <property type="nucleotide sequence ID" value="NZ_JAPCKI010000003.1"/>
</dbReference>
<proteinExistence type="inferred from homology"/>
<feature type="domain" description="ABC3 transporter permease C-terminal" evidence="8">
    <location>
        <begin position="273"/>
        <end position="395"/>
    </location>
</feature>
<evidence type="ECO:0000313" key="9">
    <source>
        <dbReference type="EMBL" id="MDD2177241.1"/>
    </source>
</evidence>
<dbReference type="EMBL" id="JAPCKI010000003">
    <property type="protein sequence ID" value="MDD2177241.1"/>
    <property type="molecule type" value="Genomic_DNA"/>
</dbReference>
<feature type="transmembrane region" description="Helical" evidence="7">
    <location>
        <begin position="441"/>
        <end position="464"/>
    </location>
</feature>
<evidence type="ECO:0000313" key="10">
    <source>
        <dbReference type="Proteomes" id="UP001148932"/>
    </source>
</evidence>
<organism evidence="9 10">
    <name type="scientific">Acidovorax benzenivorans</name>
    <dbReference type="NCBI Taxonomy" id="2987520"/>
    <lineage>
        <taxon>Bacteria</taxon>
        <taxon>Pseudomonadati</taxon>
        <taxon>Pseudomonadota</taxon>
        <taxon>Betaproteobacteria</taxon>
        <taxon>Burkholderiales</taxon>
        <taxon>Comamonadaceae</taxon>
        <taxon>Acidovorax</taxon>
    </lineage>
</organism>
<keyword evidence="6 7" id="KW-0472">Membrane</keyword>
<keyword evidence="4 7" id="KW-0812">Transmembrane</keyword>
<accession>A0ABT5RU92</accession>
<comment type="subcellular location">
    <subcellularLocation>
        <location evidence="1">Cell membrane</location>
        <topology evidence="1">Multi-pass membrane protein</topology>
    </subcellularLocation>
</comment>
<dbReference type="Pfam" id="PF02687">
    <property type="entry name" value="FtsX"/>
    <property type="match status" value="2"/>
</dbReference>
<keyword evidence="5 7" id="KW-1133">Transmembrane helix</keyword>
<evidence type="ECO:0000256" key="5">
    <source>
        <dbReference type="ARBA" id="ARBA00022989"/>
    </source>
</evidence>
<dbReference type="PANTHER" id="PTHR30489:SF0">
    <property type="entry name" value="LIPOPROTEIN-RELEASING SYSTEM TRANSMEMBRANE PROTEIN LOLE"/>
    <property type="match status" value="1"/>
</dbReference>
<evidence type="ECO:0000256" key="2">
    <source>
        <dbReference type="ARBA" id="ARBA00005236"/>
    </source>
</evidence>
<evidence type="ECO:0000256" key="7">
    <source>
        <dbReference type="SAM" id="Phobius"/>
    </source>
</evidence>
<keyword evidence="3" id="KW-1003">Cell membrane</keyword>
<dbReference type="InterPro" id="IPR051447">
    <property type="entry name" value="Lipoprotein-release_system"/>
</dbReference>
<evidence type="ECO:0000256" key="6">
    <source>
        <dbReference type="ARBA" id="ARBA00023136"/>
    </source>
</evidence>
<dbReference type="Proteomes" id="UP001148932">
    <property type="component" value="Unassembled WGS sequence"/>
</dbReference>
<feature type="transmembrane region" description="Helical" evidence="7">
    <location>
        <begin position="415"/>
        <end position="435"/>
    </location>
</feature>